<dbReference type="GO" id="GO:0046872">
    <property type="term" value="F:metal ion binding"/>
    <property type="evidence" value="ECO:0007669"/>
    <property type="project" value="UniProtKB-KW"/>
</dbReference>
<proteinExistence type="predicted"/>
<keyword evidence="8 10" id="KW-0472">Membrane</keyword>
<feature type="binding site" description="covalent" evidence="9">
    <location>
        <position position="84"/>
    </location>
    <ligand>
        <name>heme c</name>
        <dbReference type="ChEBI" id="CHEBI:61717"/>
    </ligand>
</feature>
<dbReference type="EMBL" id="JAIBCX010000062">
    <property type="protein sequence ID" value="MCJ8355209.1"/>
    <property type="molecule type" value="Genomic_DNA"/>
</dbReference>
<dbReference type="GO" id="GO:0009055">
    <property type="term" value="F:electron transfer activity"/>
    <property type="evidence" value="ECO:0007669"/>
    <property type="project" value="InterPro"/>
</dbReference>
<keyword evidence="11" id="KW-0732">Signal</keyword>
<evidence type="ECO:0000256" key="9">
    <source>
        <dbReference type="PIRSR" id="PIRSR602326-1"/>
    </source>
</evidence>
<evidence type="ECO:0000256" key="3">
    <source>
        <dbReference type="ARBA" id="ARBA00022617"/>
    </source>
</evidence>
<feature type="domain" description="Cytochrome c" evidence="12">
    <location>
        <begin position="67"/>
        <end position="238"/>
    </location>
</feature>
<evidence type="ECO:0000259" key="12">
    <source>
        <dbReference type="PROSITE" id="PS51007"/>
    </source>
</evidence>
<evidence type="ECO:0000256" key="8">
    <source>
        <dbReference type="ARBA" id="ARBA00023136"/>
    </source>
</evidence>
<organism evidence="13 14">
    <name type="scientific">Novacetimonas hansenii</name>
    <name type="common">Komagataeibacter hansenii</name>
    <dbReference type="NCBI Taxonomy" id="436"/>
    <lineage>
        <taxon>Bacteria</taxon>
        <taxon>Pseudomonadati</taxon>
        <taxon>Pseudomonadota</taxon>
        <taxon>Alphaproteobacteria</taxon>
        <taxon>Acetobacterales</taxon>
        <taxon>Acetobacteraceae</taxon>
        <taxon>Novacetimonas</taxon>
    </lineage>
</organism>
<evidence type="ECO:0000256" key="4">
    <source>
        <dbReference type="ARBA" id="ARBA00022692"/>
    </source>
</evidence>
<feature type="binding site" description="covalent" evidence="9">
    <location>
        <position position="80"/>
    </location>
    <ligand>
        <name>heme c</name>
        <dbReference type="ChEBI" id="CHEBI:61717"/>
    </ligand>
</feature>
<dbReference type="GO" id="GO:0020037">
    <property type="term" value="F:heme binding"/>
    <property type="evidence" value="ECO:0007669"/>
    <property type="project" value="InterPro"/>
</dbReference>
<reference evidence="13" key="2">
    <citation type="submission" date="2022-03" db="EMBL/GenBank/DDBJ databases">
        <authorList>
            <person name="Ryngajllo M."/>
            <person name="Jacek P."/>
            <person name="Kubiak K."/>
        </authorList>
    </citation>
    <scope>NUCLEOTIDE SEQUENCE</scope>
    <source>
        <strain evidence="13">SI1</strain>
    </source>
</reference>
<dbReference type="Gene3D" id="1.10.760.10">
    <property type="entry name" value="Cytochrome c-like domain"/>
    <property type="match status" value="1"/>
</dbReference>
<keyword evidence="4 10" id="KW-0812">Transmembrane</keyword>
<dbReference type="GO" id="GO:0016020">
    <property type="term" value="C:membrane"/>
    <property type="evidence" value="ECO:0007669"/>
    <property type="project" value="UniProtKB-SubCell"/>
</dbReference>
<protein>
    <recommendedName>
        <fullName evidence="2">Cytochrome c1</fullName>
    </recommendedName>
</protein>
<evidence type="ECO:0000256" key="11">
    <source>
        <dbReference type="SAM" id="SignalP"/>
    </source>
</evidence>
<dbReference type="InterPro" id="IPR036909">
    <property type="entry name" value="Cyt_c-like_dom_sf"/>
</dbReference>
<evidence type="ECO:0000256" key="5">
    <source>
        <dbReference type="ARBA" id="ARBA00022723"/>
    </source>
</evidence>
<comment type="cofactor">
    <cofactor evidence="9">
        <name>heme c</name>
        <dbReference type="ChEBI" id="CHEBI:61717"/>
    </cofactor>
    <text evidence="9">Binds 1 heme c group covalently per subunit.</text>
</comment>
<accession>A0AAW5EUH0</accession>
<dbReference type="RefSeq" id="WP_247067763.1">
    <property type="nucleotide sequence ID" value="NZ_JAIBCX010000062.1"/>
</dbReference>
<name>A0AAW5EUH0_NOVHA</name>
<feature type="binding site" description="covalent" evidence="9">
    <location>
        <position position="83"/>
    </location>
    <ligand>
        <name>heme c</name>
        <dbReference type="ChEBI" id="CHEBI:61717"/>
    </ligand>
</feature>
<keyword evidence="5 9" id="KW-0479">Metal-binding</keyword>
<evidence type="ECO:0000313" key="13">
    <source>
        <dbReference type="EMBL" id="MCJ8355209.1"/>
    </source>
</evidence>
<reference evidence="13" key="1">
    <citation type="journal article" date="2021" name="Polymers (Basel)">
        <title>Highly Stretchable Bacterial Cellulose Produced by Komagataeibacter hansenii SI1.</title>
        <authorList>
            <person name="Cielecka I."/>
            <person name="Ryngajllo M."/>
            <person name="Maniukiewicz W."/>
            <person name="Bielecki S."/>
        </authorList>
    </citation>
    <scope>NUCLEOTIDE SEQUENCE</scope>
    <source>
        <strain evidence="13">SI1</strain>
    </source>
</reference>
<dbReference type="Pfam" id="PF02167">
    <property type="entry name" value="Cytochrom_C1"/>
    <property type="match status" value="1"/>
</dbReference>
<keyword evidence="3 9" id="KW-0349">Heme</keyword>
<dbReference type="SUPFAM" id="SSF46626">
    <property type="entry name" value="Cytochrome c"/>
    <property type="match status" value="1"/>
</dbReference>
<evidence type="ECO:0000256" key="6">
    <source>
        <dbReference type="ARBA" id="ARBA00022989"/>
    </source>
</evidence>
<dbReference type="PANTHER" id="PTHR10266:SF3">
    <property type="entry name" value="CYTOCHROME C1, HEME PROTEIN, MITOCHONDRIAL"/>
    <property type="match status" value="1"/>
</dbReference>
<dbReference type="PROSITE" id="PS51007">
    <property type="entry name" value="CYTC"/>
    <property type="match status" value="1"/>
</dbReference>
<dbReference type="InterPro" id="IPR009056">
    <property type="entry name" value="Cyt_c-like_dom"/>
</dbReference>
<comment type="subcellular location">
    <subcellularLocation>
        <location evidence="1">Membrane</location>
    </subcellularLocation>
</comment>
<keyword evidence="7 9" id="KW-0408">Iron</keyword>
<dbReference type="PRINTS" id="PR00603">
    <property type="entry name" value="CYTOCHROMEC1"/>
</dbReference>
<sequence length="275" mass="28947">MIRAAPFPPRIVPRTMRRAAICLSLLSVAAGAAGAIGPASQAHAQSAHPVPSHAWSFSGPLGTFDMAAVQRGYAVYDHVCSACHGMTALTYGDLGGMGLTEEQVARIAHAHRVPTGGDAAGKPVTRPATADDHLRSPYATPALAAAANHGARPPDQSRLEVVYPGGASRMRALLLGYGRAPPAGMQVPAGSFYNPYAANGMIAMPPPLHDGGVTYADGTAPTTAQQADDVVTFLTWAARPHLEERHRTGVRVVVFLLVLLVLTFCLKRRIWSDVH</sequence>
<dbReference type="Proteomes" id="UP001202887">
    <property type="component" value="Unassembled WGS sequence"/>
</dbReference>
<feature type="signal peptide" evidence="11">
    <location>
        <begin position="1"/>
        <end position="32"/>
    </location>
</feature>
<evidence type="ECO:0000256" key="10">
    <source>
        <dbReference type="SAM" id="Phobius"/>
    </source>
</evidence>
<feature type="transmembrane region" description="Helical" evidence="10">
    <location>
        <begin position="248"/>
        <end position="266"/>
    </location>
</feature>
<keyword evidence="6 10" id="KW-1133">Transmembrane helix</keyword>
<evidence type="ECO:0000256" key="2">
    <source>
        <dbReference type="ARBA" id="ARBA00016165"/>
    </source>
</evidence>
<evidence type="ECO:0000256" key="1">
    <source>
        <dbReference type="ARBA" id="ARBA00004370"/>
    </source>
</evidence>
<gene>
    <name evidence="13" type="ORF">K1W68_14620</name>
</gene>
<comment type="caution">
    <text evidence="13">The sequence shown here is derived from an EMBL/GenBank/DDBJ whole genome shotgun (WGS) entry which is preliminary data.</text>
</comment>
<dbReference type="Gene3D" id="1.20.5.100">
    <property type="entry name" value="Cytochrome c1, transmembrane anchor, C-terminal"/>
    <property type="match status" value="1"/>
</dbReference>
<evidence type="ECO:0000256" key="7">
    <source>
        <dbReference type="ARBA" id="ARBA00023004"/>
    </source>
</evidence>
<feature type="chain" id="PRO_5043666529" description="Cytochrome c1" evidence="11">
    <location>
        <begin position="33"/>
        <end position="275"/>
    </location>
</feature>
<dbReference type="InterPro" id="IPR002326">
    <property type="entry name" value="Cyt_c1"/>
</dbReference>
<feature type="binding site" description="covalent" evidence="9">
    <location>
        <position position="204"/>
    </location>
    <ligand>
        <name>heme c</name>
        <dbReference type="ChEBI" id="CHEBI:61717"/>
    </ligand>
</feature>
<dbReference type="PANTHER" id="PTHR10266">
    <property type="entry name" value="CYTOCHROME C1"/>
    <property type="match status" value="1"/>
</dbReference>
<evidence type="ECO:0000313" key="14">
    <source>
        <dbReference type="Proteomes" id="UP001202887"/>
    </source>
</evidence>
<dbReference type="AlphaFoldDB" id="A0AAW5EUH0"/>